<reference evidence="11" key="1">
    <citation type="submission" date="2021-01" db="EMBL/GenBank/DDBJ databases">
        <authorList>
            <person name="Corre E."/>
            <person name="Pelletier E."/>
            <person name="Niang G."/>
            <person name="Scheremetjew M."/>
            <person name="Finn R."/>
            <person name="Kale V."/>
            <person name="Holt S."/>
            <person name="Cochrane G."/>
            <person name="Meng A."/>
            <person name="Brown T."/>
            <person name="Cohen L."/>
        </authorList>
    </citation>
    <scope>NUCLEOTIDE SEQUENCE</scope>
    <source>
        <strain evidence="11">ATCC 50979</strain>
    </source>
</reference>
<dbReference type="FunFam" id="3.40.50.11260:FF:000004">
    <property type="entry name" value="Heat shock protein 75 mitochondrial"/>
    <property type="match status" value="1"/>
</dbReference>
<dbReference type="PIRSF" id="PIRSF002583">
    <property type="entry name" value="Hsp90"/>
    <property type="match status" value="1"/>
</dbReference>
<dbReference type="PRINTS" id="PR00775">
    <property type="entry name" value="HEATSHOCK90"/>
</dbReference>
<dbReference type="Pfam" id="PF00183">
    <property type="entry name" value="HSP90"/>
    <property type="match status" value="1"/>
</dbReference>
<keyword evidence="6" id="KW-0496">Mitochondrion</keyword>
<dbReference type="InterPro" id="IPR001404">
    <property type="entry name" value="Hsp90_fam"/>
</dbReference>
<feature type="compositionally biased region" description="Basic and acidic residues" evidence="9">
    <location>
        <begin position="522"/>
        <end position="537"/>
    </location>
</feature>
<sequence>MFRQLTRTFKKTNFRPVGFGVSQHGARLAIAHQSSSLQANGVPCRSRFFSTESHEFQAKTSKILNIVAQSLYAEKEVFLRELLSNSSDALEKVRLRRGVSGGIRIETNDGYLTISDDGVGMSKEELIDLLGRIGASGTEIAKADGDAVADLIGQFGVGFYAAFMVASRVQVYSRKEGSDETYLWESDGEGSFEVSPVAEGADGYLASHGTRIRMHLREAASDFAKESHVESVLKNYSNFVGFPIELNGRVVNTVKPLWLTAAKDVTDEENAEFYKFIANAYDEPRYTFRYATDAPLSIRSIFYVGETHSEKFGLARMEPGVSLYSRKVLIQRPCPGLLPDWMRFVRGVVDSEDVPLNISRETLQDQTLVRRLSVILTRRLLRFFAEEARTKPENYISFFKEFGSFLKEGICSDQAHKDDLAKLLRFESSKTEAGEVTSLDEYVSRMPASQKAVYYIIAPSRSAAESSPYYEGFRARNAEVLFCYAAIDEFVMNTVGEFNGKRVKSIEAAHDLDAELGEDTMAAKEEGSSAEGDKDASDSSSSPSSSSRGKVARLSEAESTELCNWLKETLEARVSTVRTTDRLVDTPAIVVDHETASFRRMQQLVDPSNVAAIPRQQLEINPKHAIITQLSTLRQSNPAWAATIAEQLLDNALMSAGLLEDVRQIVPRINRILERAMIFNARGPAATSEDAAAASKDLPVQEGDVITK</sequence>
<gene>
    <name evidence="11" type="ORF">SSP0437_LOCUS10813</name>
</gene>
<dbReference type="SUPFAM" id="SSF55874">
    <property type="entry name" value="ATPase domain of HSP90 chaperone/DNA topoisomerase II/histidine kinase"/>
    <property type="match status" value="1"/>
</dbReference>
<feature type="binding site" evidence="8">
    <location>
        <begin position="136"/>
        <end position="137"/>
    </location>
    <ligand>
        <name>ATP</name>
        <dbReference type="ChEBI" id="CHEBI:30616"/>
    </ligand>
</feature>
<dbReference type="InterPro" id="IPR037196">
    <property type="entry name" value="HSP90_C"/>
</dbReference>
<dbReference type="GO" id="GO:0005524">
    <property type="term" value="F:ATP binding"/>
    <property type="evidence" value="ECO:0007669"/>
    <property type="project" value="UniProtKB-KW"/>
</dbReference>
<dbReference type="GO" id="GO:0005739">
    <property type="term" value="C:mitochondrion"/>
    <property type="evidence" value="ECO:0007669"/>
    <property type="project" value="UniProtKB-SubCell"/>
</dbReference>
<dbReference type="GO" id="GO:0051082">
    <property type="term" value="F:unfolded protein binding"/>
    <property type="evidence" value="ECO:0007669"/>
    <property type="project" value="InterPro"/>
</dbReference>
<evidence type="ECO:0000256" key="1">
    <source>
        <dbReference type="ARBA" id="ARBA00004173"/>
    </source>
</evidence>
<feature type="binding site" evidence="8">
    <location>
        <position position="85"/>
    </location>
    <ligand>
        <name>ATP</name>
        <dbReference type="ChEBI" id="CHEBI:30616"/>
    </ligand>
</feature>
<evidence type="ECO:0000259" key="10">
    <source>
        <dbReference type="SMART" id="SM00387"/>
    </source>
</evidence>
<dbReference type="PANTHER" id="PTHR11528">
    <property type="entry name" value="HEAT SHOCK PROTEIN 90 FAMILY MEMBER"/>
    <property type="match status" value="1"/>
</dbReference>
<dbReference type="Gene3D" id="3.30.230.80">
    <property type="match status" value="1"/>
</dbReference>
<dbReference type="InterPro" id="IPR020575">
    <property type="entry name" value="Hsp90_N"/>
</dbReference>
<dbReference type="SUPFAM" id="SSF110942">
    <property type="entry name" value="HSP90 C-terminal domain"/>
    <property type="match status" value="1"/>
</dbReference>
<dbReference type="InterPro" id="IPR020568">
    <property type="entry name" value="Ribosomal_Su5_D2-typ_SF"/>
</dbReference>
<evidence type="ECO:0000256" key="5">
    <source>
        <dbReference type="ARBA" id="ARBA00022946"/>
    </source>
</evidence>
<feature type="binding site" evidence="8">
    <location>
        <begin position="154"/>
        <end position="159"/>
    </location>
    <ligand>
        <name>ATP</name>
        <dbReference type="ChEBI" id="CHEBI:30616"/>
    </ligand>
</feature>
<dbReference type="GO" id="GO:0140662">
    <property type="term" value="F:ATP-dependent protein folding chaperone"/>
    <property type="evidence" value="ECO:0007669"/>
    <property type="project" value="InterPro"/>
</dbReference>
<proteinExistence type="inferred from homology"/>
<dbReference type="GO" id="GO:0070013">
    <property type="term" value="C:intracellular organelle lumen"/>
    <property type="evidence" value="ECO:0007669"/>
    <property type="project" value="UniProtKB-ARBA"/>
</dbReference>
<dbReference type="SMART" id="SM00387">
    <property type="entry name" value="HATPase_c"/>
    <property type="match status" value="1"/>
</dbReference>
<dbReference type="Gene3D" id="1.20.120.790">
    <property type="entry name" value="Heat shock protein 90, C-terminal domain"/>
    <property type="match status" value="1"/>
</dbReference>
<comment type="subcellular location">
    <subcellularLocation>
        <location evidence="1">Mitochondrion</location>
    </subcellularLocation>
</comment>
<dbReference type="Pfam" id="PF13589">
    <property type="entry name" value="HATPase_c_3"/>
    <property type="match status" value="1"/>
</dbReference>
<dbReference type="Gene3D" id="3.30.565.10">
    <property type="entry name" value="Histidine kinase-like ATPase, C-terminal domain"/>
    <property type="match status" value="1"/>
</dbReference>
<dbReference type="NCBIfam" id="NF003555">
    <property type="entry name" value="PRK05218.1"/>
    <property type="match status" value="1"/>
</dbReference>
<feature type="binding site" evidence="8">
    <location>
        <position position="121"/>
    </location>
    <ligand>
        <name>ATP</name>
        <dbReference type="ChEBI" id="CHEBI:30616"/>
    </ligand>
</feature>
<feature type="binding site" evidence="8">
    <location>
        <position position="81"/>
    </location>
    <ligand>
        <name>ATP</name>
        <dbReference type="ChEBI" id="CHEBI:30616"/>
    </ligand>
</feature>
<dbReference type="HAMAP" id="MF_00505">
    <property type="entry name" value="HSP90"/>
    <property type="match status" value="1"/>
</dbReference>
<feature type="binding site" evidence="8">
    <location>
        <position position="210"/>
    </location>
    <ligand>
        <name>ATP</name>
        <dbReference type="ChEBI" id="CHEBI:30616"/>
    </ligand>
</feature>
<evidence type="ECO:0000256" key="6">
    <source>
        <dbReference type="ARBA" id="ARBA00023128"/>
    </source>
</evidence>
<evidence type="ECO:0000256" key="2">
    <source>
        <dbReference type="ARBA" id="ARBA00008239"/>
    </source>
</evidence>
<evidence type="ECO:0000256" key="4">
    <source>
        <dbReference type="ARBA" id="ARBA00022840"/>
    </source>
</evidence>
<accession>A0A7S1VQP1</accession>
<evidence type="ECO:0000256" key="7">
    <source>
        <dbReference type="ARBA" id="ARBA00023186"/>
    </source>
</evidence>
<keyword evidence="5" id="KW-0809">Transit peptide</keyword>
<dbReference type="Gene3D" id="3.40.50.11260">
    <property type="match status" value="1"/>
</dbReference>
<keyword evidence="7" id="KW-0143">Chaperone</keyword>
<feature type="region of interest" description="Disordered" evidence="9">
    <location>
        <begin position="522"/>
        <end position="553"/>
    </location>
</feature>
<comment type="similarity">
    <text evidence="2">Belongs to the heat shock protein 90 family.</text>
</comment>
<keyword evidence="4 8" id="KW-0067">ATP-binding</keyword>
<feature type="binding site" evidence="8">
    <location>
        <position position="360"/>
    </location>
    <ligand>
        <name>ATP</name>
        <dbReference type="ChEBI" id="CHEBI:30616"/>
    </ligand>
</feature>
<protein>
    <recommendedName>
        <fullName evidence="10">Histidine kinase/HSP90-like ATPase domain-containing protein</fullName>
    </recommendedName>
</protein>
<name>A0A7S1VQP1_9EUKA</name>
<dbReference type="EMBL" id="HBGL01013855">
    <property type="protein sequence ID" value="CAD9306316.1"/>
    <property type="molecule type" value="Transcribed_RNA"/>
</dbReference>
<evidence type="ECO:0000256" key="9">
    <source>
        <dbReference type="SAM" id="MobiDB-lite"/>
    </source>
</evidence>
<feature type="binding site" evidence="8">
    <location>
        <position position="116"/>
    </location>
    <ligand>
        <name>ATP</name>
        <dbReference type="ChEBI" id="CHEBI:30616"/>
    </ligand>
</feature>
<evidence type="ECO:0000256" key="8">
    <source>
        <dbReference type="PIRSR" id="PIRSR002583-1"/>
    </source>
</evidence>
<dbReference type="InterPro" id="IPR036890">
    <property type="entry name" value="HATPase_C_sf"/>
</dbReference>
<organism evidence="11">
    <name type="scientific">Sexangularia sp. CB-2014</name>
    <dbReference type="NCBI Taxonomy" id="1486929"/>
    <lineage>
        <taxon>Eukaryota</taxon>
        <taxon>Amoebozoa</taxon>
        <taxon>Tubulinea</taxon>
        <taxon>Elardia</taxon>
        <taxon>Arcellinida</taxon>
        <taxon>Arcellinida incertae sedis</taxon>
        <taxon>Sexangularia</taxon>
    </lineage>
</organism>
<dbReference type="CDD" id="cd16927">
    <property type="entry name" value="HATPase_Hsp90-like"/>
    <property type="match status" value="1"/>
</dbReference>
<dbReference type="InterPro" id="IPR003594">
    <property type="entry name" value="HATPase_dom"/>
</dbReference>
<evidence type="ECO:0000256" key="3">
    <source>
        <dbReference type="ARBA" id="ARBA00022741"/>
    </source>
</evidence>
<feature type="domain" description="Histidine kinase/HSP90-like ATPase" evidence="10">
    <location>
        <begin position="74"/>
        <end position="220"/>
    </location>
</feature>
<keyword evidence="3 8" id="KW-0547">Nucleotide-binding</keyword>
<dbReference type="AlphaFoldDB" id="A0A7S1VQP1"/>
<feature type="region of interest" description="Disordered" evidence="9">
    <location>
        <begin position="688"/>
        <end position="708"/>
    </location>
</feature>
<feature type="compositionally biased region" description="Low complexity" evidence="9">
    <location>
        <begin position="538"/>
        <end position="547"/>
    </location>
</feature>
<dbReference type="FunFam" id="1.20.120.790:FF:000004">
    <property type="entry name" value="Heat shock protein 75 kDa"/>
    <property type="match status" value="1"/>
</dbReference>
<evidence type="ECO:0000313" key="11">
    <source>
        <dbReference type="EMBL" id="CAD9306316.1"/>
    </source>
</evidence>
<dbReference type="GO" id="GO:0016887">
    <property type="term" value="F:ATP hydrolysis activity"/>
    <property type="evidence" value="ECO:0007669"/>
    <property type="project" value="InterPro"/>
</dbReference>
<dbReference type="FunFam" id="3.30.230.80:FF:000004">
    <property type="entry name" value="Heat shock protein 75 kDa"/>
    <property type="match status" value="1"/>
</dbReference>
<dbReference type="SUPFAM" id="SSF54211">
    <property type="entry name" value="Ribosomal protein S5 domain 2-like"/>
    <property type="match status" value="1"/>
</dbReference>